<dbReference type="AlphaFoldDB" id="A0A0N4WSS6"/>
<gene>
    <name evidence="2" type="ORF">HPLM_LOCUS14597</name>
</gene>
<dbReference type="OMA" id="IQIRISH"/>
<dbReference type="PROSITE" id="PS50994">
    <property type="entry name" value="INTEGRASE"/>
    <property type="match status" value="1"/>
</dbReference>
<dbReference type="SUPFAM" id="SSF53098">
    <property type="entry name" value="Ribonuclease H-like"/>
    <property type="match status" value="1"/>
</dbReference>
<feature type="domain" description="Integrase catalytic" evidence="1">
    <location>
        <begin position="335"/>
        <end position="523"/>
    </location>
</feature>
<protein>
    <submittedName>
        <fullName evidence="4">Integrase catalytic domain-containing protein</fullName>
    </submittedName>
</protein>
<sequence length="684" mass="78493">MNLREFLCNSSQVNQAIAAHDRILNPSNAKLLGIRWLYERDEIAIQIRISHVPVQSKRTALQFEDQNIAVKFHYVASGNNPADCATRGLATKEAKSHIWWTGPQFLYDPPDQWPNATIDFTIPPQGEEVQLKQEEVHVIRNASFISVLPFTVTNNYYKLLRITSYVLKFLRRQIFNRVSNVSRNTLASKLPALEAITSSVFIQKTDIDTAEILLILAHYRESETVLQRLKLETFNARRAQDDLIRCPARVGPLDDAPVLLIPSHRLTQLIILHYHHDSHHSGVYHVIANLRKRFFIPSIRNCVAKVLRNCVSCKKVNGHAYRYPNLPQLPPERVTRSRPFQNIGLDYLGPINVYNSCTVLNKTWVCLITCMATRAVHLELVLDNSTREFLLAFRRFIARRGTPDLVYSDNSTTFHAAESAIMSVLYSPKSWESITDYCVKHKITWKFITPLSPWKGGFYERLVALFKTAYKKSVGQSTLSLSQLQTVVTEIEATINSRPIIPYRETNAFAYVLRPVDFLSPTVNIQLPPLSSQPDPILDISNNLAHWYKETLTILDQFWEIWHAEYLSALRQRQQARLQQRKYSTIHPQIGDIVIVADDKLPRGHWPYGLIEKLHVGKDQSVRSADVRMPNGKVKTRSLTQLYPLELRAASTTTHSEPLHKTITPQRLQPRRLAKTTHKFIKNA</sequence>
<proteinExistence type="predicted"/>
<dbReference type="Gene3D" id="3.30.420.10">
    <property type="entry name" value="Ribonuclease H-like superfamily/Ribonuclease H"/>
    <property type="match status" value="1"/>
</dbReference>
<dbReference type="Gene3D" id="1.10.340.70">
    <property type="match status" value="1"/>
</dbReference>
<dbReference type="STRING" id="6290.A0A0N4WSS6"/>
<dbReference type="OrthoDB" id="5870244at2759"/>
<dbReference type="InterPro" id="IPR012337">
    <property type="entry name" value="RNaseH-like_sf"/>
</dbReference>
<accession>A0A0N4WSS6</accession>
<dbReference type="InterPro" id="IPR036397">
    <property type="entry name" value="RNaseH_sf"/>
</dbReference>
<keyword evidence="3" id="KW-1185">Reference proteome</keyword>
<evidence type="ECO:0000313" key="2">
    <source>
        <dbReference type="EMBL" id="VDO53357.1"/>
    </source>
</evidence>
<reference evidence="2 3" key="2">
    <citation type="submission" date="2018-11" db="EMBL/GenBank/DDBJ databases">
        <authorList>
            <consortium name="Pathogen Informatics"/>
        </authorList>
    </citation>
    <scope>NUCLEOTIDE SEQUENCE [LARGE SCALE GENOMIC DNA]</scope>
    <source>
        <strain evidence="2 3">MHpl1</strain>
    </source>
</reference>
<dbReference type="GO" id="GO:0015074">
    <property type="term" value="P:DNA integration"/>
    <property type="evidence" value="ECO:0007669"/>
    <property type="project" value="InterPro"/>
</dbReference>
<dbReference type="Proteomes" id="UP000268014">
    <property type="component" value="Unassembled WGS sequence"/>
</dbReference>
<dbReference type="InterPro" id="IPR040676">
    <property type="entry name" value="DUF5641"/>
</dbReference>
<dbReference type="PANTHER" id="PTHR47331">
    <property type="entry name" value="PHD-TYPE DOMAIN-CONTAINING PROTEIN"/>
    <property type="match status" value="1"/>
</dbReference>
<dbReference type="InterPro" id="IPR001584">
    <property type="entry name" value="Integrase_cat-core"/>
</dbReference>
<evidence type="ECO:0000313" key="4">
    <source>
        <dbReference type="WBParaSite" id="HPLM_0001460501-mRNA-1"/>
    </source>
</evidence>
<dbReference type="Pfam" id="PF18701">
    <property type="entry name" value="DUF5641"/>
    <property type="match status" value="1"/>
</dbReference>
<dbReference type="EMBL" id="UZAF01018624">
    <property type="protein sequence ID" value="VDO53357.1"/>
    <property type="molecule type" value="Genomic_DNA"/>
</dbReference>
<name>A0A0N4WSS6_HAEPC</name>
<evidence type="ECO:0000313" key="3">
    <source>
        <dbReference type="Proteomes" id="UP000268014"/>
    </source>
</evidence>
<organism evidence="4">
    <name type="scientific">Haemonchus placei</name>
    <name type="common">Barber's pole worm</name>
    <dbReference type="NCBI Taxonomy" id="6290"/>
    <lineage>
        <taxon>Eukaryota</taxon>
        <taxon>Metazoa</taxon>
        <taxon>Ecdysozoa</taxon>
        <taxon>Nematoda</taxon>
        <taxon>Chromadorea</taxon>
        <taxon>Rhabditida</taxon>
        <taxon>Rhabditina</taxon>
        <taxon>Rhabditomorpha</taxon>
        <taxon>Strongyloidea</taxon>
        <taxon>Trichostrongylidae</taxon>
        <taxon>Haemonchus</taxon>
    </lineage>
</organism>
<evidence type="ECO:0000259" key="1">
    <source>
        <dbReference type="PROSITE" id="PS50994"/>
    </source>
</evidence>
<reference evidence="4" key="1">
    <citation type="submission" date="2017-02" db="UniProtKB">
        <authorList>
            <consortium name="WormBaseParasite"/>
        </authorList>
    </citation>
    <scope>IDENTIFICATION</scope>
</reference>
<dbReference type="GO" id="GO:0003676">
    <property type="term" value="F:nucleic acid binding"/>
    <property type="evidence" value="ECO:0007669"/>
    <property type="project" value="InterPro"/>
</dbReference>
<dbReference type="Pfam" id="PF17921">
    <property type="entry name" value="Integrase_H2C2"/>
    <property type="match status" value="1"/>
</dbReference>
<dbReference type="WBParaSite" id="HPLM_0001460501-mRNA-1">
    <property type="protein sequence ID" value="HPLM_0001460501-mRNA-1"/>
    <property type="gene ID" value="HPLM_0001460501"/>
</dbReference>
<dbReference type="InterPro" id="IPR041588">
    <property type="entry name" value="Integrase_H2C2"/>
</dbReference>